<evidence type="ECO:0000313" key="4">
    <source>
        <dbReference type="EMBL" id="EFY95308.2"/>
    </source>
</evidence>
<protein>
    <submittedName>
        <fullName evidence="4">C2h2 finger domain containing protein</fullName>
    </submittedName>
</protein>
<name>E9FAF8_METRA</name>
<dbReference type="InterPro" id="IPR036236">
    <property type="entry name" value="Znf_C2H2_sf"/>
</dbReference>
<dbReference type="Proteomes" id="UP000002498">
    <property type="component" value="Unassembled WGS sequence"/>
</dbReference>
<reference evidence="4 5" key="1">
    <citation type="journal article" date="2011" name="PLoS Genet.">
        <title>Genome sequencing and comparative transcriptomics of the model entomopathogenic fungi Metarhizium anisopliae and M. acridum.</title>
        <authorList>
            <person name="Gao Q."/>
            <person name="Jin K."/>
            <person name="Ying S.H."/>
            <person name="Zhang Y."/>
            <person name="Xiao G."/>
            <person name="Shang Y."/>
            <person name="Duan Z."/>
            <person name="Hu X."/>
            <person name="Xie X.Q."/>
            <person name="Zhou G."/>
            <person name="Peng G."/>
            <person name="Luo Z."/>
            <person name="Huang W."/>
            <person name="Wang B."/>
            <person name="Fang W."/>
            <person name="Wang S."/>
            <person name="Zhong Y."/>
            <person name="Ma L.J."/>
            <person name="St Leger R.J."/>
            <person name="Zhao G.P."/>
            <person name="Pei Y."/>
            <person name="Feng M.G."/>
            <person name="Xia Y."/>
            <person name="Wang C."/>
        </authorList>
    </citation>
    <scope>NUCLEOTIDE SEQUENCE [LARGE SCALE GENOMIC DNA]</scope>
    <source>
        <strain evidence="5">ARSEF 23 / ATCC MYA-3075</strain>
    </source>
</reference>
<dbReference type="GeneID" id="19263543"/>
<dbReference type="Pfam" id="PF12874">
    <property type="entry name" value="zf-met"/>
    <property type="match status" value="1"/>
</dbReference>
<reference evidence="4 5" key="2">
    <citation type="journal article" date="2014" name="Proc. Natl. Acad. Sci. U.S.A.">
        <title>Trajectory and genomic determinants of fungal-pathogen speciation and host adaptation.</title>
        <authorList>
            <person name="Hu X."/>
            <person name="Xiao G."/>
            <person name="Zheng P."/>
            <person name="Shang Y."/>
            <person name="Su Y."/>
            <person name="Zhang X."/>
            <person name="Liu X."/>
            <person name="Zhan S."/>
            <person name="St Leger R.J."/>
            <person name="Wang C."/>
        </authorList>
    </citation>
    <scope>GENOME REANNOTATION</scope>
    <source>
        <strain evidence="5">ARSEF 23 / ATCC MYA-3075</strain>
    </source>
</reference>
<proteinExistence type="predicted"/>
<dbReference type="GO" id="GO:0042273">
    <property type="term" value="P:ribosomal large subunit biogenesis"/>
    <property type="evidence" value="ECO:0007669"/>
    <property type="project" value="TreeGrafter"/>
</dbReference>
<dbReference type="Pfam" id="PF12756">
    <property type="entry name" value="zf-C2H2_2"/>
    <property type="match status" value="1"/>
</dbReference>
<dbReference type="PANTHER" id="PTHR13182:SF8">
    <property type="entry name" value="CYTOPLASMIC 60S SUBUNIT BIOGENESIS FACTOR ZNF622"/>
    <property type="match status" value="1"/>
</dbReference>
<dbReference type="HOGENOM" id="CLU_018787_2_1_1"/>
<dbReference type="InterPro" id="IPR040025">
    <property type="entry name" value="Znf622/Rei1/Reh1"/>
</dbReference>
<dbReference type="PANTHER" id="PTHR13182">
    <property type="entry name" value="ZINC FINGER PROTEIN 622"/>
    <property type="match status" value="1"/>
</dbReference>
<dbReference type="SUPFAM" id="SSF57667">
    <property type="entry name" value="beta-beta-alpha zinc fingers"/>
    <property type="match status" value="2"/>
</dbReference>
<dbReference type="OrthoDB" id="19329at2759"/>
<evidence type="ECO:0000256" key="2">
    <source>
        <dbReference type="SAM" id="MobiDB-lite"/>
    </source>
</evidence>
<feature type="domain" description="C2H2-type" evidence="3">
    <location>
        <begin position="21"/>
        <end position="50"/>
    </location>
</feature>
<dbReference type="Gene3D" id="3.30.160.60">
    <property type="entry name" value="Classic Zinc Finger"/>
    <property type="match status" value="1"/>
</dbReference>
<dbReference type="GO" id="GO:0030687">
    <property type="term" value="C:preribosome, large subunit precursor"/>
    <property type="evidence" value="ECO:0007669"/>
    <property type="project" value="TreeGrafter"/>
</dbReference>
<sequence length="355" mass="39917">MFNTSIPTAYPDTVNMDKSVFNCRTCNVEFSSSQTWRAHAKSDTHVANLKDRVTSSGVVLPSTMAREDEWNKHGSRPAQKSEDIKPSFNRPTSESDESDDELASGGNSDTESDMAPTFVPDQCLFCGTLCGTFEQNLSHMSQTHAFIIPNHDSLIVDAETLIWYLHLVIYGYQECLVCSKTRRSVEGIQQHMMAKAHCRLEINDDMRDFYEFSEIPKPEDMIVSGESTMKLPSGKILGQRTLPSESISRRAPARSEPQVPTQSVRSIAKPGSELTTRNDRTLARLATQLSQFRAGDQQSLCHLPAYELRSVLASRMKQLSAVKRVEKRMQNRLQTRGNKTLMKHFQPDVPGRQNG</sequence>
<gene>
    <name evidence="4" type="ORF">MAA_09257</name>
</gene>
<dbReference type="KEGG" id="maj:MAA_09257"/>
<accession>E9FAF8</accession>
<organism evidence="4 5">
    <name type="scientific">Metarhizium robertsii (strain ARSEF 23 / ATCC MYA-3075)</name>
    <name type="common">Metarhizium anisopliae (strain ARSEF 23)</name>
    <dbReference type="NCBI Taxonomy" id="655844"/>
    <lineage>
        <taxon>Eukaryota</taxon>
        <taxon>Fungi</taxon>
        <taxon>Dikarya</taxon>
        <taxon>Ascomycota</taxon>
        <taxon>Pezizomycotina</taxon>
        <taxon>Sordariomycetes</taxon>
        <taxon>Hypocreomycetidae</taxon>
        <taxon>Hypocreales</taxon>
        <taxon>Clavicipitaceae</taxon>
        <taxon>Metarhizium</taxon>
    </lineage>
</organism>
<dbReference type="RefSeq" id="XP_007825446.2">
    <property type="nucleotide sequence ID" value="XM_007827255.2"/>
</dbReference>
<feature type="region of interest" description="Disordered" evidence="2">
    <location>
        <begin position="58"/>
        <end position="113"/>
    </location>
</feature>
<dbReference type="EMBL" id="ADNJ02000010">
    <property type="protein sequence ID" value="EFY95308.2"/>
    <property type="molecule type" value="Genomic_DNA"/>
</dbReference>
<dbReference type="InterPro" id="IPR041661">
    <property type="entry name" value="ZN622/Rei1/Reh1_Znf-C2H2"/>
</dbReference>
<evidence type="ECO:0000313" key="5">
    <source>
        <dbReference type="Proteomes" id="UP000002498"/>
    </source>
</evidence>
<dbReference type="GO" id="GO:0008270">
    <property type="term" value="F:zinc ion binding"/>
    <property type="evidence" value="ECO:0007669"/>
    <property type="project" value="UniProtKB-KW"/>
</dbReference>
<dbReference type="PROSITE" id="PS00028">
    <property type="entry name" value="ZINC_FINGER_C2H2_1"/>
    <property type="match status" value="1"/>
</dbReference>
<feature type="region of interest" description="Disordered" evidence="2">
    <location>
        <begin position="243"/>
        <end position="263"/>
    </location>
</feature>
<feature type="region of interest" description="Disordered" evidence="2">
    <location>
        <begin position="335"/>
        <end position="355"/>
    </location>
</feature>
<keyword evidence="1" id="KW-0862">Zinc</keyword>
<dbReference type="SMART" id="SM00355">
    <property type="entry name" value="ZnF_C2H2"/>
    <property type="match status" value="3"/>
</dbReference>
<dbReference type="InterPro" id="IPR013087">
    <property type="entry name" value="Znf_C2H2_type"/>
</dbReference>
<keyword evidence="5" id="KW-1185">Reference proteome</keyword>
<evidence type="ECO:0000259" key="3">
    <source>
        <dbReference type="PROSITE" id="PS50157"/>
    </source>
</evidence>
<dbReference type="AlphaFoldDB" id="E9FAF8"/>
<evidence type="ECO:0000256" key="1">
    <source>
        <dbReference type="PROSITE-ProRule" id="PRU00042"/>
    </source>
</evidence>
<keyword evidence="1" id="KW-0479">Metal-binding</keyword>
<dbReference type="PROSITE" id="PS50157">
    <property type="entry name" value="ZINC_FINGER_C2H2_2"/>
    <property type="match status" value="1"/>
</dbReference>
<comment type="caution">
    <text evidence="4">The sequence shown here is derived from an EMBL/GenBank/DDBJ whole genome shotgun (WGS) entry which is preliminary data.</text>
</comment>
<keyword evidence="1" id="KW-0863">Zinc-finger</keyword>